<comment type="caution">
    <text evidence="2">The sequence shown here is derived from an EMBL/GenBank/DDBJ whole genome shotgun (WGS) entry which is preliminary data.</text>
</comment>
<dbReference type="InParanoid" id="A0A401H722"/>
<proteinExistence type="predicted"/>
<dbReference type="AlphaFoldDB" id="A0A401H722"/>
<reference evidence="2 3" key="1">
    <citation type="journal article" date="2018" name="Sci. Rep.">
        <title>Genome sequence of the cauliflower mushroom Sparassis crispa (Hanabiratake) and its association with beneficial usage.</title>
        <authorList>
            <person name="Kiyama R."/>
            <person name="Furutani Y."/>
            <person name="Kawaguchi K."/>
            <person name="Nakanishi T."/>
        </authorList>
    </citation>
    <scope>NUCLEOTIDE SEQUENCE [LARGE SCALE GENOMIC DNA]</scope>
</reference>
<sequence>MVPREVRTAKSRHTRNVNRDAQTISTLQYMLQKSEGEVALMKDELARLKTRHEQYTERQAAAARFRKTVRRTLLGDETAMKEFDKFLETGEIA</sequence>
<accession>A0A401H722</accession>
<evidence type="ECO:0000313" key="2">
    <source>
        <dbReference type="EMBL" id="GBE90160.1"/>
    </source>
</evidence>
<name>A0A401H722_9APHY</name>
<feature type="coiled-coil region" evidence="1">
    <location>
        <begin position="31"/>
        <end position="58"/>
    </location>
</feature>
<protein>
    <submittedName>
        <fullName evidence="2">Uncharacterized protein</fullName>
    </submittedName>
</protein>
<gene>
    <name evidence="2" type="ORF">SCP_1900090</name>
</gene>
<evidence type="ECO:0000313" key="3">
    <source>
        <dbReference type="Proteomes" id="UP000287166"/>
    </source>
</evidence>
<dbReference type="GeneID" id="38787077"/>
<dbReference type="Proteomes" id="UP000287166">
    <property type="component" value="Unassembled WGS sequence"/>
</dbReference>
<organism evidence="2 3">
    <name type="scientific">Sparassis crispa</name>
    <dbReference type="NCBI Taxonomy" id="139825"/>
    <lineage>
        <taxon>Eukaryota</taxon>
        <taxon>Fungi</taxon>
        <taxon>Dikarya</taxon>
        <taxon>Basidiomycota</taxon>
        <taxon>Agaricomycotina</taxon>
        <taxon>Agaricomycetes</taxon>
        <taxon>Polyporales</taxon>
        <taxon>Sparassidaceae</taxon>
        <taxon>Sparassis</taxon>
    </lineage>
</organism>
<dbReference type="EMBL" id="BFAD01000019">
    <property type="protein sequence ID" value="GBE90160.1"/>
    <property type="molecule type" value="Genomic_DNA"/>
</dbReference>
<keyword evidence="1" id="KW-0175">Coiled coil</keyword>
<keyword evidence="3" id="KW-1185">Reference proteome</keyword>
<dbReference type="RefSeq" id="XP_027621073.1">
    <property type="nucleotide sequence ID" value="XM_027765272.1"/>
</dbReference>
<evidence type="ECO:0000256" key="1">
    <source>
        <dbReference type="SAM" id="Coils"/>
    </source>
</evidence>